<dbReference type="GO" id="GO:0050462">
    <property type="term" value="F:N-acetylneuraminate synthase activity"/>
    <property type="evidence" value="ECO:0007669"/>
    <property type="project" value="UniProtKB-EC"/>
</dbReference>
<gene>
    <name evidence="2" type="ORF">XU08_C0007G0013</name>
</gene>
<dbReference type="EC" id="2.5.1.56" evidence="2"/>
<proteinExistence type="predicted"/>
<dbReference type="Pfam" id="PF03102">
    <property type="entry name" value="NeuB"/>
    <property type="match status" value="1"/>
</dbReference>
<dbReference type="GO" id="GO:0047444">
    <property type="term" value="F:N-acylneuraminate-9-phosphate synthase activity"/>
    <property type="evidence" value="ECO:0007669"/>
    <property type="project" value="TreeGrafter"/>
</dbReference>
<name>A0A0T5ZWK3_UNCKA</name>
<evidence type="ECO:0000313" key="2">
    <source>
        <dbReference type="EMBL" id="KRT67193.1"/>
    </source>
</evidence>
<feature type="domain" description="PseI/NeuA/B-like" evidence="1">
    <location>
        <begin position="130"/>
        <end position="216"/>
    </location>
</feature>
<accession>A0A0T5ZWK3</accession>
<dbReference type="Gene3D" id="3.20.20.70">
    <property type="entry name" value="Aldolase class I"/>
    <property type="match status" value="1"/>
</dbReference>
<evidence type="ECO:0000259" key="1">
    <source>
        <dbReference type="Pfam" id="PF03102"/>
    </source>
</evidence>
<protein>
    <submittedName>
        <fullName evidence="2">N-acetylneuraminate synthase, N-acetylneuraminate synthase</fullName>
        <ecNumber evidence="2">2.5.1.56</ecNumber>
    </submittedName>
</protein>
<dbReference type="GO" id="GO:0016051">
    <property type="term" value="P:carbohydrate biosynthetic process"/>
    <property type="evidence" value="ECO:0007669"/>
    <property type="project" value="InterPro"/>
</dbReference>
<comment type="caution">
    <text evidence="2">The sequence shown here is derived from an EMBL/GenBank/DDBJ whole genome shotgun (WGS) entry which is preliminary data.</text>
</comment>
<dbReference type="STRING" id="1576480.XU08_C0007G0013"/>
<evidence type="ECO:0000313" key="3">
    <source>
        <dbReference type="Proteomes" id="UP000051297"/>
    </source>
</evidence>
<sequence>MVFIAELGSMHKGIEALAYEMVRRAKMSGADAVKFQFGWGPDAGDARRWAEANAKLIRGWCDYFDIQFGASVFSWGGLATAESCGVDYLKMAHPETFARNAPFENYEKILHLCLQSGKPLYVSGSSAPGAVSLYCVPKYPVYQEELQLPMRFSSLWWGGYSSHTHGIEDALVAIGRGATVIEKHVTLDKTEESIKDNQFALSFEEFAEMVHIGRAMSRLT</sequence>
<dbReference type="InterPro" id="IPR013785">
    <property type="entry name" value="Aldolase_TIM"/>
</dbReference>
<dbReference type="EMBL" id="LDXK01000007">
    <property type="protein sequence ID" value="KRT67193.1"/>
    <property type="molecule type" value="Genomic_DNA"/>
</dbReference>
<dbReference type="PANTHER" id="PTHR42966:SF1">
    <property type="entry name" value="SIALIC ACID SYNTHASE"/>
    <property type="match status" value="1"/>
</dbReference>
<reference evidence="2 3" key="1">
    <citation type="submission" date="2015-05" db="EMBL/GenBank/DDBJ databases">
        <title>Critical biogeochemical functions in the subsurface are associated with bacteria from new phyla and little studied lineages.</title>
        <authorList>
            <person name="Hug L.A."/>
            <person name="Thomas B.C."/>
            <person name="Sharon I."/>
            <person name="Brown C.T."/>
            <person name="Sharma R."/>
            <person name="Hettich R.L."/>
            <person name="Wilkins M.J."/>
            <person name="Williams K.H."/>
            <person name="Singh A."/>
            <person name="Banfield J.F."/>
        </authorList>
    </citation>
    <scope>NUCLEOTIDE SEQUENCE [LARGE SCALE GENOMIC DNA]</scope>
    <source>
        <strain evidence="2">CSP1-7</strain>
    </source>
</reference>
<dbReference type="PATRIC" id="fig|1576480.3.peg.616"/>
<dbReference type="InterPro" id="IPR013132">
    <property type="entry name" value="PseI/NeuA/B-like_N"/>
</dbReference>
<dbReference type="AlphaFoldDB" id="A0A0T5ZWK3"/>
<organism evidence="2 3">
    <name type="scientific">candidate division WWE3 bacterium CSP1-7</name>
    <dbReference type="NCBI Taxonomy" id="1576480"/>
    <lineage>
        <taxon>Bacteria</taxon>
        <taxon>Katanobacteria</taxon>
    </lineage>
</organism>
<keyword evidence="2" id="KW-0808">Transferase</keyword>
<dbReference type="Proteomes" id="UP000051297">
    <property type="component" value="Unassembled WGS sequence"/>
</dbReference>
<dbReference type="PANTHER" id="PTHR42966">
    <property type="entry name" value="N-ACETYLNEURAMINATE SYNTHASE"/>
    <property type="match status" value="1"/>
</dbReference>
<dbReference type="InterPro" id="IPR051690">
    <property type="entry name" value="PseI-like"/>
</dbReference>
<dbReference type="SUPFAM" id="SSF51569">
    <property type="entry name" value="Aldolase"/>
    <property type="match status" value="1"/>
</dbReference>